<evidence type="ECO:0000313" key="1">
    <source>
        <dbReference type="EMBL" id="ONI41216.1"/>
    </source>
</evidence>
<reference evidence="1" key="1">
    <citation type="submission" date="2016-08" db="EMBL/GenBank/DDBJ databases">
        <authorList>
            <person name="Ngugi D.K."/>
            <person name="Miyake S."/>
            <person name="Stingl U."/>
        </authorList>
    </citation>
    <scope>NUCLEOTIDE SEQUENCE</scope>
    <source>
        <strain evidence="1">SCG-B11WGA-EpuloA1</strain>
    </source>
</reference>
<comment type="caution">
    <text evidence="1">The sequence shown here is derived from an EMBL/GenBank/DDBJ whole genome shotgun (WGS) entry which is preliminary data.</text>
</comment>
<keyword evidence="2" id="KW-1185">Reference proteome</keyword>
<proteinExistence type="predicted"/>
<dbReference type="Proteomes" id="UP000188605">
    <property type="component" value="Unassembled WGS sequence"/>
</dbReference>
<accession>A0ACC8XE87</accession>
<protein>
    <submittedName>
        <fullName evidence="1">Peptide ABC transporter permease</fullName>
    </submittedName>
</protein>
<dbReference type="EMBL" id="LJDB01000040">
    <property type="protein sequence ID" value="ONI41216.1"/>
    <property type="molecule type" value="Genomic_DNA"/>
</dbReference>
<name>A0ACC8XE87_9FIRM</name>
<gene>
    <name evidence="1" type="ORF">AN396_03770</name>
</gene>
<evidence type="ECO:0000313" key="2">
    <source>
        <dbReference type="Proteomes" id="UP000188605"/>
    </source>
</evidence>
<sequence length="316" mass="35076">MTKYIIKRLIAMMITLFIIISLSFFAIRLIPGDIAGEGSSPIIREALIQRYHLDKSLGEQYAIFIKNFLSFDFGESITLYPRRPVFAIIIDKIPLTLQLNLFSLALTIPVGLACGIIAALRKNTIVDHAISTMVVFNVSVPSFIFASILQYIFAYKLGWFPFLLELDSNFSLSKFVSMILPILALSFGGIATITRYMRAELFEALNSEYMLLSKSKGLSQTQSTLRHAIRNSFIPLCNIIIPMFMGLLGGSMVVENIFGIPGIGSLAAGSIQTSDYYLTIAVLFFYSLIGLISMLLVDISYGIVDPRIRMGGKSNE</sequence>
<organism evidence="1 2">
    <name type="scientific">Candidatus Epulonipiscium fishelsonii</name>
    <dbReference type="NCBI Taxonomy" id="77094"/>
    <lineage>
        <taxon>Bacteria</taxon>
        <taxon>Bacillati</taxon>
        <taxon>Bacillota</taxon>
        <taxon>Clostridia</taxon>
        <taxon>Lachnospirales</taxon>
        <taxon>Lachnospiraceae</taxon>
        <taxon>Candidatus Epulonipiscium</taxon>
    </lineage>
</organism>